<keyword evidence="5" id="KW-1185">Reference proteome</keyword>
<evidence type="ECO:0000259" key="3">
    <source>
        <dbReference type="Pfam" id="PF25455"/>
    </source>
</evidence>
<evidence type="ECO:0000256" key="1">
    <source>
        <dbReference type="ARBA" id="ARBA00022946"/>
    </source>
</evidence>
<dbReference type="SUPFAM" id="SSF103025">
    <property type="entry name" value="Folate-binding domain"/>
    <property type="match status" value="1"/>
</dbReference>
<organism evidence="4 5">
    <name type="scientific">Methylocystis hirsuta</name>
    <dbReference type="NCBI Taxonomy" id="369798"/>
    <lineage>
        <taxon>Bacteria</taxon>
        <taxon>Pseudomonadati</taxon>
        <taxon>Pseudomonadota</taxon>
        <taxon>Alphaproteobacteria</taxon>
        <taxon>Hyphomicrobiales</taxon>
        <taxon>Methylocystaceae</taxon>
        <taxon>Methylocystis</taxon>
    </lineage>
</organism>
<accession>A0A3M9XSR7</accession>
<gene>
    <name evidence="4" type="ORF">D1O30_17150</name>
</gene>
<feature type="domain" description="CAF17 C-terminal" evidence="3">
    <location>
        <begin position="204"/>
        <end position="263"/>
    </location>
</feature>
<dbReference type="Proteomes" id="UP000268623">
    <property type="component" value="Unassembled WGS sequence"/>
</dbReference>
<keyword evidence="1" id="KW-0809">Transit peptide</keyword>
<name>A0A3M9XSR7_9HYPH</name>
<evidence type="ECO:0000313" key="5">
    <source>
        <dbReference type="Proteomes" id="UP000268623"/>
    </source>
</evidence>
<evidence type="ECO:0000259" key="2">
    <source>
        <dbReference type="Pfam" id="PF01571"/>
    </source>
</evidence>
<dbReference type="Pfam" id="PF01571">
    <property type="entry name" value="GCV_T"/>
    <property type="match status" value="1"/>
</dbReference>
<dbReference type="InterPro" id="IPR006222">
    <property type="entry name" value="GCVT_N"/>
</dbReference>
<comment type="caution">
    <text evidence="4">The sequence shown here is derived from an EMBL/GenBank/DDBJ whole genome shotgun (WGS) entry which is preliminary data.</text>
</comment>
<dbReference type="PIRSF" id="PIRSF006487">
    <property type="entry name" value="GcvT"/>
    <property type="match status" value="1"/>
</dbReference>
<dbReference type="GO" id="GO:0016226">
    <property type="term" value="P:iron-sulfur cluster assembly"/>
    <property type="evidence" value="ECO:0007669"/>
    <property type="project" value="TreeGrafter"/>
</dbReference>
<evidence type="ECO:0000313" key="4">
    <source>
        <dbReference type="EMBL" id="RNJ51064.1"/>
    </source>
</evidence>
<protein>
    <submittedName>
        <fullName evidence="4">Folate-binding protein</fullName>
    </submittedName>
</protein>
<dbReference type="InterPro" id="IPR057460">
    <property type="entry name" value="CAF17_C"/>
</dbReference>
<proteinExistence type="predicted"/>
<dbReference type="PANTHER" id="PTHR22602:SF0">
    <property type="entry name" value="TRANSFERASE CAF17, MITOCHONDRIAL-RELATED"/>
    <property type="match status" value="1"/>
</dbReference>
<dbReference type="OrthoDB" id="9796287at2"/>
<dbReference type="PANTHER" id="PTHR22602">
    <property type="entry name" value="TRANSFERASE CAF17, MITOCHONDRIAL-RELATED"/>
    <property type="match status" value="1"/>
</dbReference>
<dbReference type="AlphaFoldDB" id="A0A3M9XSR7"/>
<dbReference type="Gene3D" id="3.30.1360.120">
    <property type="entry name" value="Probable tRNA modification gtpase trme, domain 1"/>
    <property type="match status" value="2"/>
</dbReference>
<dbReference type="RefSeq" id="WP_123176946.1">
    <property type="nucleotide sequence ID" value="NZ_QWDD01000001.1"/>
</dbReference>
<sequence length="277" mass="29239">MTTAILLDDRAIIEVAGEDAGKFLHNLVTNDVASLKAGEARFAALLTPQGKILFDFLVLAAGEGGYLLDCPLALAADLEKRLNIYKLRSKVTVTNRSGELDAIAFPDSTEAPKVEAVAIAADPRGPLGFRALAAKGKIPTEDGRSAYEARRIHAGVPLGGVDFDYGATFPHEANMDLLSGLDFKKGCYVGQEVVSRMKHRGLVRKRVTKYRAEGGAPAPGETIRAGDVEIGVTGSRLHEEGLALIRLDRLGDALAAGATPVAAGADLSFETPDKPPP</sequence>
<feature type="domain" description="GCVT N-terminal" evidence="2">
    <location>
        <begin position="13"/>
        <end position="104"/>
    </location>
</feature>
<dbReference type="EMBL" id="QWDD01000001">
    <property type="protein sequence ID" value="RNJ51064.1"/>
    <property type="molecule type" value="Genomic_DNA"/>
</dbReference>
<dbReference type="InterPro" id="IPR027266">
    <property type="entry name" value="TrmE/GcvT-like"/>
</dbReference>
<dbReference type="NCBIfam" id="TIGR03317">
    <property type="entry name" value="ygfZ_signature"/>
    <property type="match status" value="1"/>
</dbReference>
<dbReference type="InterPro" id="IPR017703">
    <property type="entry name" value="YgfZ/GCV_T_CS"/>
</dbReference>
<reference evidence="4 5" key="1">
    <citation type="submission" date="2018-08" db="EMBL/GenBank/DDBJ databases">
        <title>Genome sequence of Methylocystis hirsuta CSC1, a methanotroph able to accumulate PHAs.</title>
        <authorList>
            <person name="Bordel S."/>
            <person name="Rodriguez E."/>
            <person name="Gancedo J."/>
            <person name="Munoz R."/>
        </authorList>
    </citation>
    <scope>NUCLEOTIDE SEQUENCE [LARGE SCALE GENOMIC DNA]</scope>
    <source>
        <strain evidence="4 5">CSC1</strain>
    </source>
</reference>
<dbReference type="InterPro" id="IPR045179">
    <property type="entry name" value="YgfZ/GcvT"/>
</dbReference>
<dbReference type="Pfam" id="PF25455">
    <property type="entry name" value="Beta-barrel_CAF17_C"/>
    <property type="match status" value="1"/>
</dbReference>